<accession>A0A2J8J257</accession>
<gene>
    <name evidence="2" type="ORF">CK820_G0051320</name>
</gene>
<feature type="compositionally biased region" description="Low complexity" evidence="1">
    <location>
        <begin position="1"/>
        <end position="17"/>
    </location>
</feature>
<reference evidence="2 3" key="1">
    <citation type="submission" date="2017-12" db="EMBL/GenBank/DDBJ databases">
        <title>High-resolution comparative analysis of great ape genomes.</title>
        <authorList>
            <person name="Pollen A."/>
            <person name="Hastie A."/>
            <person name="Hormozdiari F."/>
            <person name="Dougherty M."/>
            <person name="Liu R."/>
            <person name="Chaisson M."/>
            <person name="Hoppe E."/>
            <person name="Hill C."/>
            <person name="Pang A."/>
            <person name="Hillier L."/>
            <person name="Baker C."/>
            <person name="Armstrong J."/>
            <person name="Shendure J."/>
            <person name="Paten B."/>
            <person name="Wilson R."/>
            <person name="Chao H."/>
            <person name="Schneider V."/>
            <person name="Ventura M."/>
            <person name="Kronenberg Z."/>
            <person name="Murali S."/>
            <person name="Gordon D."/>
            <person name="Cantsilieris S."/>
            <person name="Munson K."/>
            <person name="Nelson B."/>
            <person name="Raja A."/>
            <person name="Underwood J."/>
            <person name="Diekhans M."/>
            <person name="Fiddes I."/>
            <person name="Haussler D."/>
            <person name="Eichler E."/>
        </authorList>
    </citation>
    <scope>NUCLEOTIDE SEQUENCE [LARGE SCALE GENOMIC DNA]</scope>
    <source>
        <strain evidence="2">Yerkes chimp pedigree #C0471</strain>
    </source>
</reference>
<dbReference type="AlphaFoldDB" id="A0A2J8J257"/>
<proteinExistence type="predicted"/>
<comment type="caution">
    <text evidence="2">The sequence shown here is derived from an EMBL/GenBank/DDBJ whole genome shotgun (WGS) entry which is preliminary data.</text>
</comment>
<evidence type="ECO:0000313" key="3">
    <source>
        <dbReference type="Proteomes" id="UP000236370"/>
    </source>
</evidence>
<dbReference type="EMBL" id="NBAG03000535">
    <property type="protein sequence ID" value="PNI16846.1"/>
    <property type="molecule type" value="Genomic_DNA"/>
</dbReference>
<feature type="region of interest" description="Disordered" evidence="1">
    <location>
        <begin position="1"/>
        <end position="45"/>
    </location>
</feature>
<dbReference type="Proteomes" id="UP000236370">
    <property type="component" value="Unassembled WGS sequence"/>
</dbReference>
<protein>
    <submittedName>
        <fullName evidence="2">CIRBP isoform 17</fullName>
    </submittedName>
</protein>
<organism evidence="2 3">
    <name type="scientific">Pan troglodytes</name>
    <name type="common">Chimpanzee</name>
    <dbReference type="NCBI Taxonomy" id="9598"/>
    <lineage>
        <taxon>Eukaryota</taxon>
        <taxon>Metazoa</taxon>
        <taxon>Chordata</taxon>
        <taxon>Craniata</taxon>
        <taxon>Vertebrata</taxon>
        <taxon>Euteleostomi</taxon>
        <taxon>Mammalia</taxon>
        <taxon>Eutheria</taxon>
        <taxon>Euarchontoglires</taxon>
        <taxon>Primates</taxon>
        <taxon>Haplorrhini</taxon>
        <taxon>Catarrhini</taxon>
        <taxon>Hominidae</taxon>
        <taxon>Pan</taxon>
    </lineage>
</organism>
<name>A0A2J8J257_PANTR</name>
<evidence type="ECO:0000313" key="2">
    <source>
        <dbReference type="EMBL" id="PNI16846.1"/>
    </source>
</evidence>
<sequence>RSQSGGYSDRSSGGSYRDSYDSYEAGQRAEARGISGRPQTASRLASSAVASRVLSILC</sequence>
<feature type="non-terminal residue" evidence="2">
    <location>
        <position position="1"/>
    </location>
</feature>
<evidence type="ECO:0000256" key="1">
    <source>
        <dbReference type="SAM" id="MobiDB-lite"/>
    </source>
</evidence>